<reference evidence="2" key="1">
    <citation type="submission" date="2017-06" db="EMBL/GenBank/DDBJ databases">
        <authorList>
            <person name="Varghese N."/>
            <person name="Submissions S."/>
        </authorList>
    </citation>
    <scope>NUCLEOTIDE SEQUENCE [LARGE SCALE GENOMIC DNA]</scope>
    <source>
        <strain evidence="2">DSM 45423</strain>
    </source>
</reference>
<dbReference type="InterPro" id="IPR035169">
    <property type="entry name" value="DUF5318"/>
</dbReference>
<protein>
    <recommendedName>
        <fullName evidence="3">DUF5318 domain-containing protein</fullName>
    </recommendedName>
</protein>
<dbReference type="Proteomes" id="UP000198386">
    <property type="component" value="Unassembled WGS sequence"/>
</dbReference>
<dbReference type="EMBL" id="FZOH01000008">
    <property type="protein sequence ID" value="SNS79762.1"/>
    <property type="molecule type" value="Genomic_DNA"/>
</dbReference>
<evidence type="ECO:0000313" key="2">
    <source>
        <dbReference type="Proteomes" id="UP000198386"/>
    </source>
</evidence>
<keyword evidence="2" id="KW-1185">Reference proteome</keyword>
<proteinExistence type="predicted"/>
<gene>
    <name evidence="1" type="ORF">SAMN04488107_3832</name>
</gene>
<evidence type="ECO:0008006" key="3">
    <source>
        <dbReference type="Google" id="ProtNLM"/>
    </source>
</evidence>
<accession>A0A239HEP5</accession>
<evidence type="ECO:0000313" key="1">
    <source>
        <dbReference type="EMBL" id="SNS79762.1"/>
    </source>
</evidence>
<organism evidence="1 2">
    <name type="scientific">Geodermatophilus saharensis</name>
    <dbReference type="NCBI Taxonomy" id="1137994"/>
    <lineage>
        <taxon>Bacteria</taxon>
        <taxon>Bacillati</taxon>
        <taxon>Actinomycetota</taxon>
        <taxon>Actinomycetes</taxon>
        <taxon>Geodermatophilales</taxon>
        <taxon>Geodermatophilaceae</taxon>
        <taxon>Geodermatophilus</taxon>
    </lineage>
</organism>
<dbReference type="Pfam" id="PF17249">
    <property type="entry name" value="DUF5318"/>
    <property type="match status" value="1"/>
</dbReference>
<name>A0A239HEP5_9ACTN</name>
<dbReference type="AlphaFoldDB" id="A0A239HEP5"/>
<sequence>MAGGPRDAAGEALRTGAPAYIGAVPGRRSVVDYSLHRRSVLRDVQAGRTGLSEVCDASPYLTRAARYHGRQTDLPCPVCRRERLSLVNYVYGEGLGHVSGQAKTEAELVRMDAAQEEFSVYTVEVCRGCGWNHLDCSFVLGAEPDPGRQPRRRRRAATD</sequence>